<evidence type="ECO:0000313" key="1">
    <source>
        <dbReference type="EMBL" id="KAK3082296.1"/>
    </source>
</evidence>
<dbReference type="Proteomes" id="UP001186974">
    <property type="component" value="Unassembled WGS sequence"/>
</dbReference>
<sequence length="453" mass="51303">MTSIDWTKLDAYFGVVKDPVPSEDADTEPRPPTPPRVRLMRDPLFNKNLAEVDWSAAEIDYNRRMTEHQLTGDHLTDHEWYEISMRTDGFVSTVKTNSQRGPFGRERREEPLQPPITSAPSYTDYALSQRPTGGEGPNGLTYHHLATVATPPEQVHAESLPARGRNFTAPQMHRAHTVQTFAVPNPEAFSLFRTPPERQSSDTDLTENLRRVQQQHEEDVTALGTNTGMIAGRVVEIESRVKTNLDKYYGALNNTTEFELYEAELKQYEADLKQYEAQRQIRKEQQQQQATAEPETTSPAESDNVRNRHESPPVASSPLDVPGPHRRTSSVYTDGIIDCYGSAAEEEEEAEEEKKKKEQQPRVSPPVFRYEVTLVWDLSAKEANDFKENLKRKLAFRRSAEEAGEHGGAGNPYHISLSKQTGQFVLRFVHPDPALAMVFGGEEWVEDCRTVRA</sequence>
<accession>A0ACC3DZJ6</accession>
<protein>
    <submittedName>
        <fullName evidence="1">Uncharacterized protein</fullName>
    </submittedName>
</protein>
<reference evidence="1" key="1">
    <citation type="submission" date="2024-09" db="EMBL/GenBank/DDBJ databases">
        <title>Black Yeasts Isolated from many extreme environments.</title>
        <authorList>
            <person name="Coleine C."/>
            <person name="Stajich J.E."/>
            <person name="Selbmann L."/>
        </authorList>
    </citation>
    <scope>NUCLEOTIDE SEQUENCE</scope>
    <source>
        <strain evidence="1">CCFEE 5737</strain>
    </source>
</reference>
<dbReference type="EMBL" id="JAWDJW010000002">
    <property type="protein sequence ID" value="KAK3082296.1"/>
    <property type="molecule type" value="Genomic_DNA"/>
</dbReference>
<name>A0ACC3DZJ6_9PEZI</name>
<gene>
    <name evidence="1" type="ORF">LTS18_007852</name>
</gene>
<proteinExistence type="predicted"/>
<keyword evidence="2" id="KW-1185">Reference proteome</keyword>
<evidence type="ECO:0000313" key="2">
    <source>
        <dbReference type="Proteomes" id="UP001186974"/>
    </source>
</evidence>
<comment type="caution">
    <text evidence="1">The sequence shown here is derived from an EMBL/GenBank/DDBJ whole genome shotgun (WGS) entry which is preliminary data.</text>
</comment>
<organism evidence="1 2">
    <name type="scientific">Coniosporium uncinatum</name>
    <dbReference type="NCBI Taxonomy" id="93489"/>
    <lineage>
        <taxon>Eukaryota</taxon>
        <taxon>Fungi</taxon>
        <taxon>Dikarya</taxon>
        <taxon>Ascomycota</taxon>
        <taxon>Pezizomycotina</taxon>
        <taxon>Dothideomycetes</taxon>
        <taxon>Dothideomycetes incertae sedis</taxon>
        <taxon>Coniosporium</taxon>
    </lineage>
</organism>